<dbReference type="SUPFAM" id="SSF52540">
    <property type="entry name" value="P-loop containing nucleoside triphosphate hydrolases"/>
    <property type="match status" value="1"/>
</dbReference>
<reference evidence="1" key="2">
    <citation type="submission" date="2018-07" db="EMBL/GenBank/DDBJ databases">
        <authorList>
            <consortium name="NCBI Pathogen Detection Project"/>
        </authorList>
    </citation>
    <scope>NUCLEOTIDE SEQUENCE</scope>
    <source>
        <strain evidence="1">BCW_2665</strain>
    </source>
</reference>
<dbReference type="EMBL" id="DAATGM010000007">
    <property type="protein sequence ID" value="HAE8240973.1"/>
    <property type="molecule type" value="Genomic_DNA"/>
</dbReference>
<dbReference type="RefSeq" id="WP_080193459.1">
    <property type="nucleotide sequence ID" value="NZ_CP028196.1"/>
</dbReference>
<gene>
    <name evidence="1" type="ORF">G4174_001734</name>
</gene>
<proteinExistence type="predicted"/>
<sequence length="1346" mass="154764">MNSTFYLERNLTHDDRIYTETELLATSKYIVVLAEPGGGKTELMKSLALKLNTSVINASFFAHVGAEKENSPLVIDAVDEVARIDQSGLHKLLARARTSKPTSVIMSSRSSEWGLASTGNFERFLGFSPMVVRLREFNQDEQRAIFKYHAPEEDFFAFQTEVTRFSLEMLLPNPQFLKMFTDAYLESGRCFADKRSIFALAVERLAKEVNPNFPKASISLSVTQKISFSAEVYAKLLLSGAEGVSTIDATANRMYPTLSALFSGNTACYDILSTQLFKPGDKEDQHCSVHKIVAEYCAAGYLVKRIADPADVLTLTKCLPVIAPNGAVRDELRGLLGWMAALGNKSVQESIIELDAYAVLANGDPSQLERSSKRLLLSRLKEIEAADPYFRRSDFWRRFSAAGFFTQDVVEEIKPLLMMSSEGHLRGLILELLADSPVNFKLAPELSLLYLNSNESESIRKLASKCLLNIDNYEFAGDLAVLIFEASNISLDIAANIIEVIGPENFNHKYLSGFLRVCANLYPGHKEQLERVVGTRYFIKRLISCFSLHTIGLLLDELTRNLYCHCGKESYECDCRNGISKIVGSMVDRYFELTQTQLDPAKIWQWIGNLNFHHQCQADQSKSVQVLRENHMLRQEIIAHVFGPLTDREEIFSIKVEKFDGQLHSHSGLNLWRNDYKFILNLAFAIDNADLWASFLVSHQRYRKKEEQGPDDLRAQMRRHALSKPAFMREWSRFNNAMKLSERKHQHLRFRHSRKMNRYDRRQREIHAKNIEFVNENRDIVERGLHWGCLVRFAELVLMLPERIELEFGDDKLVRGALRNCLNFIASKVPTLPELATLQCESKYRYSETILYAACLEILRAEGNLESVNIELLTALRTNIHMGYNSVSTEERDALQAEIDRIIFPDSESAEKYLRQYVEPQLSQPCPHPEIWMLSGEEVFSHSRAKLSIEWLCRFTNLPLDSVDKLFEIAAQYGERENLIEIIEKFCANIMSEWPNPTDNENIERKRIFWLVREFYFLDNITDIYWAWLRSNKDNLLHFYKYSGHMSRSENHAWPELTSIKVEAILDAFIEQWPRVELPDLWGSNSPKEEKAYRFLNELIWFINSDIPDEAIPVLGRLLNNPRFASLHKELQSIYSTQIRKKALRDFEPPTPDEIVQRLDCNSVVTVEDLRQLVLQELNDFQKAIDGGEFNSADRFYEKNERLDEVKSTEIIAERLNLRLEPQGISITPEHQLKDQNRSDFTASKLIGGKRRLLVTEVKGQWHRELYSAASAQLYDRYSIHPDAEQQGIFLVIWFGSNEIVAGRKNHGIKTAQELKTHIETVLPIDLRGLIDVFVLNVSRESHSKY</sequence>
<accession>A0A2R4DAB2</accession>
<evidence type="ECO:0000313" key="1">
    <source>
        <dbReference type="EMBL" id="HAE8240973.1"/>
    </source>
</evidence>
<organism evidence="1">
    <name type="scientific">Salmonella enterica subsp. enterica serovar Concord</name>
    <dbReference type="NCBI Taxonomy" id="483687"/>
    <lineage>
        <taxon>Bacteria</taxon>
        <taxon>Pseudomonadati</taxon>
        <taxon>Pseudomonadota</taxon>
        <taxon>Gammaproteobacteria</taxon>
        <taxon>Enterobacterales</taxon>
        <taxon>Enterobacteriaceae</taxon>
        <taxon>Salmonella</taxon>
    </lineage>
</organism>
<name>A0A2R4DAB2_SALET</name>
<reference evidence="1" key="1">
    <citation type="journal article" date="2018" name="Genome Biol.">
        <title>SKESA: strategic k-mer extension for scrupulous assemblies.</title>
        <authorList>
            <person name="Souvorov A."/>
            <person name="Agarwala R."/>
            <person name="Lipman D.J."/>
        </authorList>
    </citation>
    <scope>NUCLEOTIDE SEQUENCE</scope>
    <source>
        <strain evidence="1">BCW_2665</strain>
    </source>
</reference>
<protein>
    <submittedName>
        <fullName evidence="1">Uncharacterized protein</fullName>
    </submittedName>
</protein>
<comment type="caution">
    <text evidence="1">The sequence shown here is derived from an EMBL/GenBank/DDBJ whole genome shotgun (WGS) entry which is preliminary data.</text>
</comment>
<dbReference type="InterPro" id="IPR027417">
    <property type="entry name" value="P-loop_NTPase"/>
</dbReference>